<accession>A0A1X0VCM0</accession>
<organism evidence="2 3">
    <name type="scientific">Leuconostoc pseudomesenteroides</name>
    <dbReference type="NCBI Taxonomy" id="33968"/>
    <lineage>
        <taxon>Bacteria</taxon>
        <taxon>Bacillati</taxon>
        <taxon>Bacillota</taxon>
        <taxon>Bacilli</taxon>
        <taxon>Lactobacillales</taxon>
        <taxon>Lactobacillaceae</taxon>
        <taxon>Leuconostoc</taxon>
    </lineage>
</organism>
<dbReference type="RefSeq" id="WP_080519431.1">
    <property type="nucleotide sequence ID" value="NZ_MPLS01000025.1"/>
</dbReference>
<proteinExistence type="predicted"/>
<name>A0A1X0VCM0_LEUPS</name>
<sequence>MNRITKVITTIAATIISLDILLMVINGTMLYVLLTLAGFYVLACLAFKQSAYKAMRSWINTGHLPHKEKTHVKTHN</sequence>
<comment type="caution">
    <text evidence="2">The sequence shown here is derived from an EMBL/GenBank/DDBJ whole genome shotgun (WGS) entry which is preliminary data.</text>
</comment>
<feature type="transmembrane region" description="Helical" evidence="1">
    <location>
        <begin position="31"/>
        <end position="47"/>
    </location>
</feature>
<protein>
    <submittedName>
        <fullName evidence="2">Uncharacterized protein</fullName>
    </submittedName>
</protein>
<feature type="transmembrane region" description="Helical" evidence="1">
    <location>
        <begin position="7"/>
        <end position="25"/>
    </location>
</feature>
<dbReference type="AlphaFoldDB" id="A0A1X0VCM0"/>
<gene>
    <name evidence="2" type="ORF">BMR96_07215</name>
</gene>
<dbReference type="EMBL" id="MPLS01000025">
    <property type="protein sequence ID" value="ORI97448.1"/>
    <property type="molecule type" value="Genomic_DNA"/>
</dbReference>
<keyword evidence="1" id="KW-1133">Transmembrane helix</keyword>
<reference evidence="2 3" key="1">
    <citation type="journal article" date="2017" name="Front. Microbiol.">
        <title>Genomic Characterization of Dairy Associated Leuconostoc Species and Diversity of Leuconostocs in Undefined Mixed Mesophilic Starter Cultures.</title>
        <authorList>
            <person name="Frantzen C.A."/>
            <person name="Kot W."/>
            <person name="Pedersen T.B."/>
            <person name="Ardo Y.M."/>
            <person name="Broadbent J.R."/>
            <person name="Neve H."/>
            <person name="Hansen L.H."/>
            <person name="Dal Bello F."/>
            <person name="Ostlie H.M."/>
            <person name="Kleppen H.P."/>
            <person name="Vogensen F.K."/>
            <person name="Holo H."/>
        </authorList>
    </citation>
    <scope>NUCLEOTIDE SEQUENCE [LARGE SCALE GENOMIC DNA]</scope>
    <source>
        <strain evidence="2 3">LMGCF08</strain>
    </source>
</reference>
<evidence type="ECO:0000313" key="3">
    <source>
        <dbReference type="Proteomes" id="UP000192288"/>
    </source>
</evidence>
<keyword evidence="1" id="KW-0812">Transmembrane</keyword>
<evidence type="ECO:0000313" key="2">
    <source>
        <dbReference type="EMBL" id="ORI97448.1"/>
    </source>
</evidence>
<dbReference type="STRING" id="33968.BMS77_07670"/>
<keyword evidence="1" id="KW-0472">Membrane</keyword>
<dbReference type="Proteomes" id="UP000192288">
    <property type="component" value="Unassembled WGS sequence"/>
</dbReference>
<evidence type="ECO:0000256" key="1">
    <source>
        <dbReference type="SAM" id="Phobius"/>
    </source>
</evidence>